<evidence type="ECO:0000313" key="1">
    <source>
        <dbReference type="EMBL" id="AEF83138.1"/>
    </source>
</evidence>
<name>F5YDK2_LEAAZ</name>
<keyword evidence="2" id="KW-1185">Reference proteome</keyword>
<proteinExistence type="predicted"/>
<dbReference type="KEGG" id="taz:TREAZ_0320"/>
<reference evidence="2" key="1">
    <citation type="submission" date="2009-12" db="EMBL/GenBank/DDBJ databases">
        <title>Complete sequence of Treponema azotonutricium strain ZAS-9.</title>
        <authorList>
            <person name="Tetu S.G."/>
            <person name="Matson E."/>
            <person name="Ren Q."/>
            <person name="Seshadri R."/>
            <person name="Elbourne L."/>
            <person name="Hassan K.A."/>
            <person name="Durkin A."/>
            <person name="Radune D."/>
            <person name="Mohamoud Y."/>
            <person name="Shay R."/>
            <person name="Jin S."/>
            <person name="Zhang X."/>
            <person name="Lucey K."/>
            <person name="Ballor N.R."/>
            <person name="Ottesen E."/>
            <person name="Rosenthal R."/>
            <person name="Allen A."/>
            <person name="Leadbetter J.R."/>
            <person name="Paulsen I.T."/>
        </authorList>
    </citation>
    <scope>NUCLEOTIDE SEQUENCE [LARGE SCALE GENOMIC DNA]</scope>
    <source>
        <strain evidence="2">ATCC BAA-888 / DSM 13862 / ZAS-9</strain>
    </source>
</reference>
<dbReference type="AlphaFoldDB" id="F5YDK2"/>
<dbReference type="InParanoid" id="F5YDK2"/>
<dbReference type="EMBL" id="CP001841">
    <property type="protein sequence ID" value="AEF83138.1"/>
    <property type="molecule type" value="Genomic_DNA"/>
</dbReference>
<accession>F5YDK2</accession>
<reference evidence="1 2" key="2">
    <citation type="journal article" date="2011" name="ISME J.">
        <title>RNA-seq reveals cooperative metabolic interactions between two termite-gut spirochete species in co-culture.</title>
        <authorList>
            <person name="Rosenthal A.Z."/>
            <person name="Matson E.G."/>
            <person name="Eldar A."/>
            <person name="Leadbetter J.R."/>
        </authorList>
    </citation>
    <scope>NUCLEOTIDE SEQUENCE [LARGE SCALE GENOMIC DNA]</scope>
    <source>
        <strain evidence="2">ATCC BAA-888 / DSM 13862 / ZAS-9</strain>
    </source>
</reference>
<dbReference type="Proteomes" id="UP000009222">
    <property type="component" value="Chromosome"/>
</dbReference>
<gene>
    <name evidence="1" type="ordered locus">TREAZ_0320</name>
</gene>
<organism evidence="1 2">
    <name type="scientific">Leadbettera azotonutricia (strain ATCC BAA-888 / DSM 13862 / ZAS-9)</name>
    <name type="common">Treponema azotonutricium</name>
    <dbReference type="NCBI Taxonomy" id="545695"/>
    <lineage>
        <taxon>Bacteria</taxon>
        <taxon>Pseudomonadati</taxon>
        <taxon>Spirochaetota</taxon>
        <taxon>Spirochaetia</taxon>
        <taxon>Spirochaetales</taxon>
        <taxon>Breznakiellaceae</taxon>
        <taxon>Leadbettera</taxon>
    </lineage>
</organism>
<dbReference type="HOGENOM" id="CLU_3174414_0_0_12"/>
<evidence type="ECO:0000313" key="2">
    <source>
        <dbReference type="Proteomes" id="UP000009222"/>
    </source>
</evidence>
<sequence length="47" mass="5569">MHDKAEIYTDGWKKNQSLDNIGYKHKIIVEKKGKKDIMLLHVYLVII</sequence>
<protein>
    <submittedName>
        <fullName evidence="1">Uncharacterized protein</fullName>
    </submittedName>
</protein>